<sequence length="54" mass="6554">MTAYQQIIKLLPQLPFEVLKDIERRTGDWMWSGGNEDDPYIHQQLRYAKRFVKE</sequence>
<dbReference type="InterPro" id="IPR049242">
    <property type="entry name" value="DUF6877"/>
</dbReference>
<comment type="caution">
    <text evidence="2">The sequence shown here is derived from an EMBL/GenBank/DDBJ whole genome shotgun (WGS) entry which is preliminary data.</text>
</comment>
<reference evidence="2 3" key="1">
    <citation type="submission" date="2024-06" db="EMBL/GenBank/DDBJ databases">
        <title>Sorghum-associated microbial communities from plants grown in Nebraska, USA.</title>
        <authorList>
            <person name="Schachtman D."/>
        </authorList>
    </citation>
    <scope>NUCLEOTIDE SEQUENCE [LARGE SCALE GENOMIC DNA]</scope>
    <source>
        <strain evidence="2 3">1288</strain>
    </source>
</reference>
<evidence type="ECO:0000313" key="2">
    <source>
        <dbReference type="EMBL" id="MET3657861.1"/>
    </source>
</evidence>
<dbReference type="EMBL" id="JBEPME010000004">
    <property type="protein sequence ID" value="MET3657861.1"/>
    <property type="molecule type" value="Genomic_DNA"/>
</dbReference>
<evidence type="ECO:0000259" key="1">
    <source>
        <dbReference type="Pfam" id="PF21793"/>
    </source>
</evidence>
<evidence type="ECO:0000313" key="3">
    <source>
        <dbReference type="Proteomes" id="UP001549104"/>
    </source>
</evidence>
<dbReference type="Pfam" id="PF21793">
    <property type="entry name" value="DUF6877"/>
    <property type="match status" value="1"/>
</dbReference>
<organism evidence="2 3">
    <name type="scientific">Sporosarcina psychrophila</name>
    <name type="common">Bacillus psychrophilus</name>
    <dbReference type="NCBI Taxonomy" id="1476"/>
    <lineage>
        <taxon>Bacteria</taxon>
        <taxon>Bacillati</taxon>
        <taxon>Bacillota</taxon>
        <taxon>Bacilli</taxon>
        <taxon>Bacillales</taxon>
        <taxon>Caryophanaceae</taxon>
        <taxon>Sporosarcina</taxon>
    </lineage>
</organism>
<protein>
    <recommendedName>
        <fullName evidence="1">DUF6877 domain-containing protein</fullName>
    </recommendedName>
</protein>
<keyword evidence="3" id="KW-1185">Reference proteome</keyword>
<proteinExistence type="predicted"/>
<accession>A0ABV2K9W7</accession>
<gene>
    <name evidence="2" type="ORF">ABIC55_002958</name>
</gene>
<name>A0ABV2K9W7_SPOPS</name>
<dbReference type="Proteomes" id="UP001549104">
    <property type="component" value="Unassembled WGS sequence"/>
</dbReference>
<feature type="domain" description="DUF6877" evidence="1">
    <location>
        <begin position="1"/>
        <end position="53"/>
    </location>
</feature>
<dbReference type="RefSeq" id="WP_354313601.1">
    <property type="nucleotide sequence ID" value="NZ_JBEPME010000004.1"/>
</dbReference>